<keyword evidence="1" id="KW-0812">Transmembrane</keyword>
<keyword evidence="1" id="KW-1133">Transmembrane helix</keyword>
<dbReference type="Gene3D" id="3.40.50.11350">
    <property type="match status" value="1"/>
</dbReference>
<dbReference type="AlphaFoldDB" id="A0A061AJA1"/>
<evidence type="ECO:0000313" key="2">
    <source>
        <dbReference type="EMBL" id="CDR37209.1"/>
    </source>
</evidence>
<feature type="transmembrane region" description="Helical" evidence="1">
    <location>
        <begin position="20"/>
        <end position="39"/>
    </location>
</feature>
<name>A0A061AJA1_RHOTO</name>
<keyword evidence="1" id="KW-0472">Membrane</keyword>
<dbReference type="EMBL" id="LK052937">
    <property type="protein sequence ID" value="CDR37209.1"/>
    <property type="molecule type" value="Genomic_DNA"/>
</dbReference>
<sequence>MAEYQPLEIDTPIRPPKRRLPARPLVIGAAVGFVFLILLGSSHEPSRQAVSTGLTKAKEYGSKLNGWAEDFEASYGPKGKGTLRLEEEYALPSRKALRRIVGSDPKYLVKDGWATYGYNNGRYMLEATLLMAKIAGRIPVIPDSVWARSCATDAETCEGHALRYFEHRNEHRDVVGAKWNDDGAAYKLGIENFLDIPHLRKTYGPLLTYTEYLHLYSIDPSLYDESLRWNVTNYSPPGLTTVTMTEQEFQDRTFVRVDRPPRMRSKEDIMADLPRLAGEGGDVPRLSAETVKLALGAKPAWSLTAARDALKRRGEDKVAADDERFVWQLEEAGAVLLWTYSDEVLMNKAMARPSTEVALPSTIRPLSTALSSPPYSNASIVYLTGNLHDQRKPGGLYFTSPLERDSYTRLILSSIRAPPRIRKLGARLAEKMSAQVEGRRWVAAHLRRGDFVNIAWAPERDPVRHFERTKEALERGKEVLRTHFGDDGRLPRPDDPFYLATDETNATSLSYFRSRGAILLSDLLTPQDSALLGPPAAYTDVLAVVEQQVLARSDYFVGSEMSSTSGGAVNARLARGEEEWSWGLLGREEGRRARRRWKA</sequence>
<organism evidence="2">
    <name type="scientific">Rhodotorula toruloides</name>
    <name type="common">Yeast</name>
    <name type="synonym">Rhodosporidium toruloides</name>
    <dbReference type="NCBI Taxonomy" id="5286"/>
    <lineage>
        <taxon>Eukaryota</taxon>
        <taxon>Fungi</taxon>
        <taxon>Dikarya</taxon>
        <taxon>Basidiomycota</taxon>
        <taxon>Pucciniomycotina</taxon>
        <taxon>Microbotryomycetes</taxon>
        <taxon>Sporidiobolales</taxon>
        <taxon>Sporidiobolaceae</taxon>
        <taxon>Rhodotorula</taxon>
    </lineage>
</organism>
<evidence type="ECO:0000256" key="1">
    <source>
        <dbReference type="SAM" id="Phobius"/>
    </source>
</evidence>
<gene>
    <name evidence="2" type="ORF">RHTO0S_02e12046g</name>
</gene>
<protein>
    <submittedName>
        <fullName evidence="2">RHTO0S02e12046g1_1</fullName>
    </submittedName>
</protein>
<reference evidence="2" key="1">
    <citation type="journal article" date="2014" name="Genome Announc.">
        <title>Draft genome sequence of Rhodosporidium toruloides CECT1137, an oleaginous yeast of biotechnological interest.</title>
        <authorList>
            <person name="Morin N."/>
            <person name="Calcas X."/>
            <person name="Devillers H."/>
            <person name="Durrens P."/>
            <person name="Sherman D.J."/>
            <person name="Nicaud J.-M."/>
            <person name="Neuveglise C."/>
        </authorList>
    </citation>
    <scope>NUCLEOTIDE SEQUENCE</scope>
    <source>
        <strain evidence="2">CECT1137</strain>
    </source>
</reference>
<proteinExistence type="predicted"/>
<dbReference type="OrthoDB" id="3345970at2759"/>
<dbReference type="CDD" id="cd11296">
    <property type="entry name" value="O-FucT_like"/>
    <property type="match status" value="1"/>
</dbReference>
<accession>A0A061AJA1</accession>